<dbReference type="GeneID" id="301457464"/>
<sequence length="66" mass="7096">MLDIVANAPHAHALQRPLRMITGAAPRSPATIERLEELAGAPMRAYGLTEVYGPYTFIPSAVRHAG</sequence>
<accession>A0AAJ2LV59</accession>
<dbReference type="SUPFAM" id="SSF56801">
    <property type="entry name" value="Acetyl-CoA synthetase-like"/>
    <property type="match status" value="1"/>
</dbReference>
<comment type="caution">
    <text evidence="1">The sequence shown here is derived from an EMBL/GenBank/DDBJ whole genome shotgun (WGS) entry which is preliminary data.</text>
</comment>
<reference evidence="1 2" key="1">
    <citation type="submission" date="2021-06" db="EMBL/GenBank/DDBJ databases">
        <title>Genome-based taxonomic framework of Microbacterium strains isolated from marine environment, the description of four new species and reclassification of four preexisting species.</title>
        <authorList>
            <person name="Lee S.D."/>
            <person name="Kim S.-M."/>
            <person name="Byeon Y.-S."/>
            <person name="Yang H.L."/>
            <person name="Kim I.S."/>
        </authorList>
    </citation>
    <scope>NUCLEOTIDE SEQUENCE [LARGE SCALE GENOMIC DNA]</scope>
    <source>
        <strain evidence="1 2">KACC 20514</strain>
    </source>
</reference>
<proteinExistence type="predicted"/>
<protein>
    <submittedName>
        <fullName evidence="1">Uncharacterized protein</fullName>
    </submittedName>
</protein>
<organism evidence="1 2">
    <name type="scientific">Microbacterium aurantiacum</name>
    <dbReference type="NCBI Taxonomy" id="162393"/>
    <lineage>
        <taxon>Bacteria</taxon>
        <taxon>Bacillati</taxon>
        <taxon>Actinomycetota</taxon>
        <taxon>Actinomycetes</taxon>
        <taxon>Micrococcales</taxon>
        <taxon>Microbacteriaceae</taxon>
        <taxon>Microbacterium</taxon>
    </lineage>
</organism>
<name>A0AAJ2LV59_9MICO</name>
<dbReference type="RefSeq" id="WP_310890758.1">
    <property type="nucleotide sequence ID" value="NZ_BAAAGR010000001.1"/>
</dbReference>
<evidence type="ECO:0000313" key="1">
    <source>
        <dbReference type="EMBL" id="MDS0244870.1"/>
    </source>
</evidence>
<evidence type="ECO:0000313" key="2">
    <source>
        <dbReference type="Proteomes" id="UP001183582"/>
    </source>
</evidence>
<dbReference type="EMBL" id="JAHWXH010000001">
    <property type="protein sequence ID" value="MDS0244870.1"/>
    <property type="molecule type" value="Genomic_DNA"/>
</dbReference>
<gene>
    <name evidence="1" type="ORF">KZC50_04505</name>
</gene>
<dbReference type="AlphaFoldDB" id="A0AAJ2LV59"/>
<dbReference type="Proteomes" id="UP001183582">
    <property type="component" value="Unassembled WGS sequence"/>
</dbReference>